<evidence type="ECO:0000256" key="1">
    <source>
        <dbReference type="ARBA" id="ARBA00009283"/>
    </source>
</evidence>
<dbReference type="GO" id="GO:0004050">
    <property type="term" value="F:apyrase activity"/>
    <property type="evidence" value="ECO:0007669"/>
    <property type="project" value="UniProtKB-EC"/>
</dbReference>
<feature type="compositionally biased region" description="Polar residues" evidence="5">
    <location>
        <begin position="666"/>
        <end position="686"/>
    </location>
</feature>
<dbReference type="EMBL" id="JANBUW010000094">
    <property type="protein sequence ID" value="KAJ2849226.1"/>
    <property type="molecule type" value="Genomic_DNA"/>
</dbReference>
<feature type="active site" description="Proton acceptor" evidence="3">
    <location>
        <position position="231"/>
    </location>
</feature>
<sequence>MLLRWLRERDTRLAATVSGGYHYGASLLQSAQRAAGKRRRIYILGVLVLAVLGVLCWYTYELNAHQTAHSDSLSGGLSQGKEERRYGVVIDAGSSGSRLMIYTWNTAAFNNLEASNSSSSSDKWKLPEIERAGEQWTVKTEPGISSFSNRPSFVGKEHLKQLLDFAHQQIPQDQHIHTQVLLLATAGMRLLSRTQQEQILAHACSYARSNYNFALREGCTGSFQVVSGEREGLFGWTAANYLLNPQFRTNDTLGFLDMGGASAQIAFVPNTHTPDKNVAKDLATVTLRSIGGADRTFGVFVATFLGHGTNEARRRYVQKLLEHSTTQSHQLENQLIDDPCLALDLALPTTNGRALLRGQGDFKACVLATEPLLNRTACIESPCLFAGKPAPTIDFTRQKFVGVSEFWYATHDHLQLGGLWDVELFENRASEFCQTPWPQLLDSRARGSTDELLVGRLQMQCFKAAWIVNVLHAGFGMPRTSASFRSVHHVEGTEVSWTLGALLLQVMQTIPASSSLSSPGIRLPVLAGTDNGLNPDAVDLIDDSLWSPLQFVGLKRLLVIWSTQPPYKRMLIAAAIMLVILTICGPLFWLCARLVCLPKWRIHQRRKHSGIFSSYSPAMAASPTQMASFGEMHLETENSFAMRPVGDELTQRAASLLPQPHPSWPLDNQSSTERTRNSTLPLNSAVFTEESPISRSSSVSNLPMLNRRRGC</sequence>
<dbReference type="PANTHER" id="PTHR11782:SF121">
    <property type="entry name" value="NUCLEOSIDE-DIPHOSPHATASE MIG-23"/>
    <property type="match status" value="1"/>
</dbReference>
<feature type="transmembrane region" description="Helical" evidence="6">
    <location>
        <begin position="570"/>
        <end position="596"/>
    </location>
</feature>
<dbReference type="GO" id="GO:0004382">
    <property type="term" value="F:GDP phosphatase activity"/>
    <property type="evidence" value="ECO:0007669"/>
    <property type="project" value="TreeGrafter"/>
</dbReference>
<feature type="transmembrane region" description="Helical" evidence="6">
    <location>
        <begin position="41"/>
        <end position="60"/>
    </location>
</feature>
<dbReference type="GO" id="GO:0045134">
    <property type="term" value="F:UDP phosphatase activity"/>
    <property type="evidence" value="ECO:0007669"/>
    <property type="project" value="TreeGrafter"/>
</dbReference>
<dbReference type="Pfam" id="PF01150">
    <property type="entry name" value="GDA1_CD39"/>
    <property type="match status" value="1"/>
</dbReference>
<evidence type="ECO:0000256" key="3">
    <source>
        <dbReference type="PIRSR" id="PIRSR600407-1"/>
    </source>
</evidence>
<feature type="region of interest" description="Disordered" evidence="5">
    <location>
        <begin position="657"/>
        <end position="711"/>
    </location>
</feature>
<dbReference type="OrthoDB" id="6372431at2759"/>
<dbReference type="EC" id="3.6.1.5" evidence="7"/>
<dbReference type="GO" id="GO:0006256">
    <property type="term" value="P:UDP catabolic process"/>
    <property type="evidence" value="ECO:0007669"/>
    <property type="project" value="TreeGrafter"/>
</dbReference>
<dbReference type="GO" id="GO:0005524">
    <property type="term" value="F:ATP binding"/>
    <property type="evidence" value="ECO:0007669"/>
    <property type="project" value="UniProtKB-KW"/>
</dbReference>
<organism evidence="7 8">
    <name type="scientific">Coemansia brasiliensis</name>
    <dbReference type="NCBI Taxonomy" id="2650707"/>
    <lineage>
        <taxon>Eukaryota</taxon>
        <taxon>Fungi</taxon>
        <taxon>Fungi incertae sedis</taxon>
        <taxon>Zoopagomycota</taxon>
        <taxon>Kickxellomycotina</taxon>
        <taxon>Kickxellomycetes</taxon>
        <taxon>Kickxellales</taxon>
        <taxon>Kickxellaceae</taxon>
        <taxon>Coemansia</taxon>
    </lineage>
</organism>
<comment type="caution">
    <text evidence="7">The sequence shown here is derived from an EMBL/GenBank/DDBJ whole genome shotgun (WGS) entry which is preliminary data.</text>
</comment>
<keyword evidence="4" id="KW-0547">Nucleotide-binding</keyword>
<evidence type="ECO:0000256" key="5">
    <source>
        <dbReference type="SAM" id="MobiDB-lite"/>
    </source>
</evidence>
<keyword evidence="2 7" id="KW-0378">Hydrolase</keyword>
<dbReference type="GO" id="GO:0046036">
    <property type="term" value="P:CTP metabolic process"/>
    <property type="evidence" value="ECO:0007669"/>
    <property type="project" value="TreeGrafter"/>
</dbReference>
<dbReference type="AlphaFoldDB" id="A0A9W8I902"/>
<evidence type="ECO:0000256" key="6">
    <source>
        <dbReference type="SAM" id="Phobius"/>
    </source>
</evidence>
<feature type="compositionally biased region" description="Low complexity" evidence="5">
    <location>
        <begin position="691"/>
        <end position="700"/>
    </location>
</feature>
<gene>
    <name evidence="7" type="primary">YND1</name>
    <name evidence="7" type="ORF">IWW36_002778</name>
</gene>
<dbReference type="InterPro" id="IPR000407">
    <property type="entry name" value="GDA1_CD39_NTPase"/>
</dbReference>
<name>A0A9W8I902_9FUNG</name>
<protein>
    <submittedName>
        <fullName evidence="7">Golgi apyrase</fullName>
        <ecNumber evidence="7">3.6.1.5</ecNumber>
    </submittedName>
</protein>
<dbReference type="PANTHER" id="PTHR11782">
    <property type="entry name" value="ADENOSINE/GUANOSINE DIPHOSPHATASE"/>
    <property type="match status" value="1"/>
</dbReference>
<evidence type="ECO:0000256" key="2">
    <source>
        <dbReference type="ARBA" id="ARBA00022801"/>
    </source>
</evidence>
<dbReference type="GO" id="GO:0005794">
    <property type="term" value="C:Golgi apparatus"/>
    <property type="evidence" value="ECO:0007669"/>
    <property type="project" value="TreeGrafter"/>
</dbReference>
<keyword evidence="6" id="KW-1133">Transmembrane helix</keyword>
<evidence type="ECO:0000313" key="7">
    <source>
        <dbReference type="EMBL" id="KAJ2849226.1"/>
    </source>
</evidence>
<dbReference type="GO" id="GO:0017111">
    <property type="term" value="F:ribonucleoside triphosphate phosphatase activity"/>
    <property type="evidence" value="ECO:0007669"/>
    <property type="project" value="TreeGrafter"/>
</dbReference>
<reference evidence="7" key="1">
    <citation type="submission" date="2022-07" db="EMBL/GenBank/DDBJ databases">
        <title>Phylogenomic reconstructions and comparative analyses of Kickxellomycotina fungi.</title>
        <authorList>
            <person name="Reynolds N.K."/>
            <person name="Stajich J.E."/>
            <person name="Barry K."/>
            <person name="Grigoriev I.V."/>
            <person name="Crous P."/>
            <person name="Smith M.E."/>
        </authorList>
    </citation>
    <scope>NUCLEOTIDE SEQUENCE</scope>
    <source>
        <strain evidence="7">NRRL 1566</strain>
    </source>
</reference>
<dbReference type="Gene3D" id="3.30.420.150">
    <property type="entry name" value="Exopolyphosphatase. Domain 2"/>
    <property type="match status" value="1"/>
</dbReference>
<keyword evidence="6" id="KW-0472">Membrane</keyword>
<evidence type="ECO:0000313" key="8">
    <source>
        <dbReference type="Proteomes" id="UP001139887"/>
    </source>
</evidence>
<evidence type="ECO:0000256" key="4">
    <source>
        <dbReference type="PIRSR" id="PIRSR600407-2"/>
    </source>
</evidence>
<keyword evidence="8" id="KW-1185">Reference proteome</keyword>
<proteinExistence type="inferred from homology"/>
<accession>A0A9W8I902</accession>
<keyword evidence="4" id="KW-0067">ATP-binding</keyword>
<comment type="similarity">
    <text evidence="1">Belongs to the GDA1/CD39 NTPase family.</text>
</comment>
<dbReference type="Proteomes" id="UP001139887">
    <property type="component" value="Unassembled WGS sequence"/>
</dbReference>
<feature type="binding site" evidence="4">
    <location>
        <begin position="260"/>
        <end position="264"/>
    </location>
    <ligand>
        <name>ATP</name>
        <dbReference type="ChEBI" id="CHEBI:30616"/>
    </ligand>
</feature>
<dbReference type="GO" id="GO:0016020">
    <property type="term" value="C:membrane"/>
    <property type="evidence" value="ECO:0007669"/>
    <property type="project" value="TreeGrafter"/>
</dbReference>
<dbReference type="Gene3D" id="3.30.420.40">
    <property type="match status" value="1"/>
</dbReference>
<keyword evidence="6" id="KW-0812">Transmembrane</keyword>